<reference evidence="13" key="1">
    <citation type="submission" date="2022-06" db="EMBL/GenBank/DDBJ databases">
        <title>Alkalimarinus sp. nov., isolated from gut of a Alitta virens.</title>
        <authorList>
            <person name="Yang A.I."/>
            <person name="Shin N.-R."/>
        </authorList>
    </citation>
    <scope>NUCLEOTIDE SEQUENCE</scope>
    <source>
        <strain evidence="13">A2M4</strain>
    </source>
</reference>
<gene>
    <name evidence="13" type="ORF">NKI27_16265</name>
</gene>
<dbReference type="NCBIfam" id="TIGR02532">
    <property type="entry name" value="IV_pilin_GFxxxE"/>
    <property type="match status" value="1"/>
</dbReference>
<dbReference type="Gene3D" id="3.55.40.10">
    <property type="entry name" value="minor pseudopilin epsh domain"/>
    <property type="match status" value="1"/>
</dbReference>
<evidence type="ECO:0000256" key="9">
    <source>
        <dbReference type="ARBA" id="ARBA00025772"/>
    </source>
</evidence>
<dbReference type="PROSITE" id="PS00409">
    <property type="entry name" value="PROKAR_NTER_METHYL"/>
    <property type="match status" value="1"/>
</dbReference>
<evidence type="ECO:0000256" key="6">
    <source>
        <dbReference type="ARBA" id="ARBA00022692"/>
    </source>
</evidence>
<keyword evidence="3" id="KW-1003">Cell membrane</keyword>
<keyword evidence="5" id="KW-0997">Cell inner membrane</keyword>
<dbReference type="RefSeq" id="WP_265047088.1">
    <property type="nucleotide sequence ID" value="NZ_CP100390.1"/>
</dbReference>
<dbReference type="InterPro" id="IPR045584">
    <property type="entry name" value="Pilin-like"/>
</dbReference>
<feature type="compositionally biased region" description="Basic and acidic residues" evidence="11">
    <location>
        <begin position="164"/>
        <end position="178"/>
    </location>
</feature>
<accession>A0ABY6N0S8</accession>
<dbReference type="EMBL" id="CP100390">
    <property type="protein sequence ID" value="UZE95599.1"/>
    <property type="molecule type" value="Genomic_DNA"/>
</dbReference>
<comment type="subcellular location">
    <subcellularLocation>
        <location evidence="1">Cell inner membrane</location>
        <topology evidence="1">Single-pass membrane protein</topology>
    </subcellularLocation>
</comment>
<feature type="domain" description="General secretion pathway GspH" evidence="12">
    <location>
        <begin position="44"/>
        <end position="159"/>
    </location>
</feature>
<evidence type="ECO:0000256" key="11">
    <source>
        <dbReference type="SAM" id="MobiDB-lite"/>
    </source>
</evidence>
<evidence type="ECO:0000256" key="4">
    <source>
        <dbReference type="ARBA" id="ARBA00022481"/>
    </source>
</evidence>
<dbReference type="SUPFAM" id="SSF54523">
    <property type="entry name" value="Pili subunits"/>
    <property type="match status" value="1"/>
</dbReference>
<evidence type="ECO:0000256" key="2">
    <source>
        <dbReference type="ARBA" id="ARBA00021549"/>
    </source>
</evidence>
<dbReference type="InterPro" id="IPR012902">
    <property type="entry name" value="N_methyl_site"/>
</dbReference>
<feature type="region of interest" description="Disordered" evidence="11">
    <location>
        <begin position="164"/>
        <end position="185"/>
    </location>
</feature>
<evidence type="ECO:0000256" key="8">
    <source>
        <dbReference type="ARBA" id="ARBA00023136"/>
    </source>
</evidence>
<name>A0ABY6N0S8_9ALTE</name>
<dbReference type="Pfam" id="PF07963">
    <property type="entry name" value="N_methyl"/>
    <property type="match status" value="1"/>
</dbReference>
<organism evidence="13 14">
    <name type="scientific">Alkalimarinus alittae</name>
    <dbReference type="NCBI Taxonomy" id="2961619"/>
    <lineage>
        <taxon>Bacteria</taxon>
        <taxon>Pseudomonadati</taxon>
        <taxon>Pseudomonadota</taxon>
        <taxon>Gammaproteobacteria</taxon>
        <taxon>Alteromonadales</taxon>
        <taxon>Alteromonadaceae</taxon>
        <taxon>Alkalimarinus</taxon>
    </lineage>
</organism>
<protein>
    <recommendedName>
        <fullName evidence="2">Type II secretion system protein H</fullName>
    </recommendedName>
    <alternativeName>
        <fullName evidence="10">General secretion pathway protein H</fullName>
    </alternativeName>
</protein>
<keyword evidence="8" id="KW-0472">Membrane</keyword>
<dbReference type="Proteomes" id="UP001163739">
    <property type="component" value="Chromosome"/>
</dbReference>
<evidence type="ECO:0000256" key="3">
    <source>
        <dbReference type="ARBA" id="ARBA00022475"/>
    </source>
</evidence>
<dbReference type="InterPro" id="IPR022346">
    <property type="entry name" value="T2SS_GspH"/>
</dbReference>
<proteinExistence type="inferred from homology"/>
<evidence type="ECO:0000256" key="7">
    <source>
        <dbReference type="ARBA" id="ARBA00022989"/>
    </source>
</evidence>
<keyword evidence="14" id="KW-1185">Reference proteome</keyword>
<evidence type="ECO:0000313" key="13">
    <source>
        <dbReference type="EMBL" id="UZE95599.1"/>
    </source>
</evidence>
<keyword evidence="7" id="KW-1133">Transmembrane helix</keyword>
<keyword evidence="6" id="KW-0812">Transmembrane</keyword>
<evidence type="ECO:0000313" key="14">
    <source>
        <dbReference type="Proteomes" id="UP001163739"/>
    </source>
</evidence>
<evidence type="ECO:0000256" key="1">
    <source>
        <dbReference type="ARBA" id="ARBA00004377"/>
    </source>
</evidence>
<evidence type="ECO:0000256" key="10">
    <source>
        <dbReference type="ARBA" id="ARBA00030775"/>
    </source>
</evidence>
<dbReference type="Pfam" id="PF12019">
    <property type="entry name" value="GspH"/>
    <property type="match status" value="1"/>
</dbReference>
<sequence>MNCRGLSLIEVLITLAIITLLTGLGIANFSSSINQTQVDAQLLSLRQLFSASRQKAIDTQDYITVCPSDDSVNCSYQWEQPIIAFSDRNKNAMVDHDETIWITSKLFNITQPLAKKPSNKPYFRYSPEGYTQGSPGNIQFCGANQQANTARKFTLSMAGRTRLSSDKNKDGIHEDSRGIKLNCPN</sequence>
<keyword evidence="4" id="KW-0488">Methylation</keyword>
<comment type="similarity">
    <text evidence="9">Belongs to the GSP H family.</text>
</comment>
<evidence type="ECO:0000256" key="5">
    <source>
        <dbReference type="ARBA" id="ARBA00022519"/>
    </source>
</evidence>
<evidence type="ECO:0000259" key="12">
    <source>
        <dbReference type="Pfam" id="PF12019"/>
    </source>
</evidence>